<keyword evidence="1" id="KW-0812">Transmembrane</keyword>
<proteinExistence type="predicted"/>
<protein>
    <submittedName>
        <fullName evidence="2">Uncharacterized protein</fullName>
    </submittedName>
</protein>
<dbReference type="RefSeq" id="WP_129514243.1">
    <property type="nucleotide sequence ID" value="NZ_QWEX01000001.1"/>
</dbReference>
<feature type="transmembrane region" description="Helical" evidence="1">
    <location>
        <begin position="136"/>
        <end position="161"/>
    </location>
</feature>
<name>A0A4Q2AS70_9BURK</name>
<accession>A0A4Q2AS70</accession>
<evidence type="ECO:0000313" key="2">
    <source>
        <dbReference type="EMBL" id="RXV73466.1"/>
    </source>
</evidence>
<reference evidence="2 3" key="1">
    <citation type="submission" date="2018-08" db="EMBL/GenBank/DDBJ databases">
        <title>Mountain-cultivated ginseng endophyte, Burkholderia stabilis and its activity against ginseng root rot disease.</title>
        <authorList>
            <person name="Tapan Kumar M."/>
            <person name="Bae H."/>
            <person name="Shanmugam G."/>
            <person name="Jeon J."/>
        </authorList>
    </citation>
    <scope>NUCLEOTIDE SEQUENCE [LARGE SCALE GENOMIC DNA]</scope>
    <source>
        <strain evidence="2 3">EB159</strain>
    </source>
</reference>
<organism evidence="2 3">
    <name type="scientific">Burkholderia stabilis</name>
    <dbReference type="NCBI Taxonomy" id="95485"/>
    <lineage>
        <taxon>Bacteria</taxon>
        <taxon>Pseudomonadati</taxon>
        <taxon>Pseudomonadota</taxon>
        <taxon>Betaproteobacteria</taxon>
        <taxon>Burkholderiales</taxon>
        <taxon>Burkholderiaceae</taxon>
        <taxon>Burkholderia</taxon>
        <taxon>Burkholderia cepacia complex</taxon>
    </lineage>
</organism>
<keyword evidence="1" id="KW-0472">Membrane</keyword>
<evidence type="ECO:0000313" key="3">
    <source>
        <dbReference type="Proteomes" id="UP000289650"/>
    </source>
</evidence>
<dbReference type="Proteomes" id="UP000289650">
    <property type="component" value="Unassembled WGS sequence"/>
</dbReference>
<evidence type="ECO:0000256" key="1">
    <source>
        <dbReference type="SAM" id="Phobius"/>
    </source>
</evidence>
<dbReference type="AlphaFoldDB" id="A0A4Q2AS70"/>
<keyword evidence="1" id="KW-1133">Transmembrane helix</keyword>
<dbReference type="OrthoDB" id="9031198at2"/>
<feature type="transmembrane region" description="Helical" evidence="1">
    <location>
        <begin position="48"/>
        <end position="66"/>
    </location>
</feature>
<dbReference type="EMBL" id="QWEX01000001">
    <property type="protein sequence ID" value="RXV73466.1"/>
    <property type="molecule type" value="Genomic_DNA"/>
</dbReference>
<gene>
    <name evidence="2" type="ORF">D1006_14750</name>
</gene>
<comment type="caution">
    <text evidence="2">The sequence shown here is derived from an EMBL/GenBank/DDBJ whole genome shotgun (WGS) entry which is preliminary data.</text>
</comment>
<feature type="transmembrane region" description="Helical" evidence="1">
    <location>
        <begin position="73"/>
        <end position="95"/>
    </location>
</feature>
<sequence>MDVRNDLVGDERARELARRQVVRSSLEQWAERLAERSSIWDLETVKNLVVLNAAGFAGVATLLAAAKLPNPKWIGAASLLGYGFGVALAILNMYLASLSFGRMLDEVKSRMAEVYDLSKRVDHMFDRLEAGRRINIAGQVCGWGSALLALTSTLMIGFTLVN</sequence>